<name>A0A1H0RR68_9BURK</name>
<proteinExistence type="inferred from homology"/>
<dbReference type="SUPFAM" id="SSF53822">
    <property type="entry name" value="Periplasmic binding protein-like I"/>
    <property type="match status" value="1"/>
</dbReference>
<dbReference type="InterPro" id="IPR028082">
    <property type="entry name" value="Peripla_BP_I"/>
</dbReference>
<dbReference type="Pfam" id="PF13458">
    <property type="entry name" value="Peripla_BP_6"/>
    <property type="match status" value="1"/>
</dbReference>
<dbReference type="CDD" id="cd06342">
    <property type="entry name" value="PBP1_ABC_LIVBP-like"/>
    <property type="match status" value="1"/>
</dbReference>
<dbReference type="PANTHER" id="PTHR47151:SF2">
    <property type="entry name" value="AMINO ACID BINDING PROTEIN"/>
    <property type="match status" value="1"/>
</dbReference>
<dbReference type="EMBL" id="FNJL01000010">
    <property type="protein sequence ID" value="SDP32012.1"/>
    <property type="molecule type" value="Genomic_DNA"/>
</dbReference>
<dbReference type="AlphaFoldDB" id="A0A1H0RR68"/>
<accession>A0A1H0RR68</accession>
<dbReference type="OrthoDB" id="9783240at2"/>
<dbReference type="RefSeq" id="WP_092834434.1">
    <property type="nucleotide sequence ID" value="NZ_CP028290.1"/>
</dbReference>
<evidence type="ECO:0000256" key="2">
    <source>
        <dbReference type="ARBA" id="ARBA00022729"/>
    </source>
</evidence>
<keyword evidence="5" id="KW-1185">Reference proteome</keyword>
<evidence type="ECO:0000313" key="4">
    <source>
        <dbReference type="EMBL" id="SDP32012.1"/>
    </source>
</evidence>
<reference evidence="5" key="1">
    <citation type="submission" date="2016-10" db="EMBL/GenBank/DDBJ databases">
        <authorList>
            <person name="Varghese N."/>
            <person name="Submissions S."/>
        </authorList>
    </citation>
    <scope>NUCLEOTIDE SEQUENCE [LARGE SCALE GENOMIC DNA]</scope>
    <source>
        <strain evidence="5">DSM 17101</strain>
    </source>
</reference>
<evidence type="ECO:0000256" key="1">
    <source>
        <dbReference type="ARBA" id="ARBA00010062"/>
    </source>
</evidence>
<dbReference type="Proteomes" id="UP000199317">
    <property type="component" value="Unassembled WGS sequence"/>
</dbReference>
<evidence type="ECO:0000313" key="5">
    <source>
        <dbReference type="Proteomes" id="UP000199317"/>
    </source>
</evidence>
<protein>
    <submittedName>
        <fullName evidence="4">ABC-type branched-chain amino acid transport system, substrate-binding protein</fullName>
    </submittedName>
</protein>
<dbReference type="Gene3D" id="3.40.50.2300">
    <property type="match status" value="2"/>
</dbReference>
<dbReference type="InterPro" id="IPR028081">
    <property type="entry name" value="Leu-bd"/>
</dbReference>
<feature type="domain" description="Leucine-binding protein" evidence="3">
    <location>
        <begin position="30"/>
        <end position="369"/>
    </location>
</feature>
<dbReference type="PANTHER" id="PTHR47151">
    <property type="entry name" value="LEU/ILE/VAL-BINDING ABC TRANSPORTER SUBUNIT"/>
    <property type="match status" value="1"/>
</dbReference>
<organism evidence="4 5">
    <name type="scientific">Paracidovorax cattleyae</name>
    <dbReference type="NCBI Taxonomy" id="80868"/>
    <lineage>
        <taxon>Bacteria</taxon>
        <taxon>Pseudomonadati</taxon>
        <taxon>Pseudomonadota</taxon>
        <taxon>Betaproteobacteria</taxon>
        <taxon>Burkholderiales</taxon>
        <taxon>Comamonadaceae</taxon>
        <taxon>Paracidovorax</taxon>
    </lineage>
</organism>
<sequence>MSKTREIFRLTATALGLAAAAVHGQAQERVRIGFMSPVTGPQAANGGDNRDGALLAIKELNARGVKVAGKPVVFELDINDDVADPKQGVQVAQTLADKKIRFVLGPYNSGVTVPAARVLNDSDILTLTVASNPKITELGYGTLFRIGASDNQLGTKMATYAAQDLKPKTVAVIDDRTAYGQGVAREFTAQAKRLGLQVVATEFTTDKATDFSAILTNIRGAKAEAVFYGGYSPQGGPLLKQMRALGITGPLLGGDGICSTETANLAQLTGDLNVYCTQGGSMLDKSDKGQKFAERYRAEYKRDPLTYAAAFYDGMHLLANAMETAQSTTDTKKIAQAIANGKYAGVTGEFSYDARHDLKSSAVTVYTLKGKDVVPLKSL</sequence>
<keyword evidence="2" id="KW-0732">Signal</keyword>
<comment type="similarity">
    <text evidence="1">Belongs to the leucine-binding protein family.</text>
</comment>
<gene>
    <name evidence="4" type="ORF">SAMN04489708_110201</name>
</gene>
<evidence type="ECO:0000259" key="3">
    <source>
        <dbReference type="Pfam" id="PF13458"/>
    </source>
</evidence>